<evidence type="ECO:0000313" key="4">
    <source>
        <dbReference type="Proteomes" id="UP000230833"/>
    </source>
</evidence>
<comment type="caution">
    <text evidence="3">The sequence shown here is derived from an EMBL/GenBank/DDBJ whole genome shotgun (WGS) entry which is preliminary data.</text>
</comment>
<dbReference type="GO" id="GO:0006229">
    <property type="term" value="P:dUTP biosynthetic process"/>
    <property type="evidence" value="ECO:0007669"/>
    <property type="project" value="InterPro"/>
</dbReference>
<dbReference type="Proteomes" id="UP000230833">
    <property type="component" value="Unassembled WGS sequence"/>
</dbReference>
<dbReference type="PANTHER" id="PTHR42680">
    <property type="entry name" value="DCTP DEAMINASE"/>
    <property type="match status" value="1"/>
</dbReference>
<dbReference type="GO" id="GO:0008829">
    <property type="term" value="F:dCTP deaminase activity"/>
    <property type="evidence" value="ECO:0007669"/>
    <property type="project" value="InterPro"/>
</dbReference>
<gene>
    <name evidence="3" type="primary">dcd</name>
    <name evidence="3" type="ORF">COV07_00070</name>
</gene>
<sequence>MYLVDKDIKKAIKEGAVVIKDFDEARLNPASYDILLGNKFFATDPHTTPFIDPVNKIFTPMHEINIKDGDYFVLHPGFSILGYSHDFFGSDKYLIQLNGKSSLARIGLLVHASAPIINPGHFLNVALELFNLNTVPILLRPKMRVGQLTFSTLSDDTNKSYKETGRYVKNNIAGWLPERDHFVPPKTRKKIKGEIKGV</sequence>
<dbReference type="EMBL" id="PCYL01000002">
    <property type="protein sequence ID" value="PIR47229.1"/>
    <property type="molecule type" value="Genomic_DNA"/>
</dbReference>
<evidence type="ECO:0000256" key="1">
    <source>
        <dbReference type="ARBA" id="ARBA00022801"/>
    </source>
</evidence>
<evidence type="ECO:0000256" key="2">
    <source>
        <dbReference type="ARBA" id="ARBA00023080"/>
    </source>
</evidence>
<dbReference type="AlphaFoldDB" id="A0A2H0RL15"/>
<dbReference type="InterPro" id="IPR036157">
    <property type="entry name" value="dUTPase-like_sf"/>
</dbReference>
<proteinExistence type="predicted"/>
<dbReference type="NCBIfam" id="TIGR02274">
    <property type="entry name" value="dCTP_deam"/>
    <property type="match status" value="1"/>
</dbReference>
<dbReference type="InterPro" id="IPR033704">
    <property type="entry name" value="dUTPase_trimeric"/>
</dbReference>
<protein>
    <submittedName>
        <fullName evidence="3">dCTP deaminase</fullName>
    </submittedName>
</protein>
<dbReference type="SUPFAM" id="SSF51283">
    <property type="entry name" value="dUTPase-like"/>
    <property type="match status" value="1"/>
</dbReference>
<name>A0A2H0RL15_9BACT</name>
<dbReference type="PANTHER" id="PTHR42680:SF3">
    <property type="entry name" value="DCTP DEAMINASE"/>
    <property type="match status" value="1"/>
</dbReference>
<organism evidence="3 4">
    <name type="scientific">Candidatus Vogelbacteria bacterium CG10_big_fil_rev_8_21_14_0_10_45_14</name>
    <dbReference type="NCBI Taxonomy" id="1975042"/>
    <lineage>
        <taxon>Bacteria</taxon>
        <taxon>Candidatus Vogeliibacteriota</taxon>
    </lineage>
</organism>
<keyword evidence="1" id="KW-0378">Hydrolase</keyword>
<evidence type="ECO:0000313" key="3">
    <source>
        <dbReference type="EMBL" id="PIR47229.1"/>
    </source>
</evidence>
<dbReference type="Gene3D" id="2.70.40.10">
    <property type="match status" value="1"/>
</dbReference>
<accession>A0A2H0RL15</accession>
<keyword evidence="2" id="KW-0546">Nucleotide metabolism</keyword>
<dbReference type="Pfam" id="PF22769">
    <property type="entry name" value="DCD"/>
    <property type="match status" value="1"/>
</dbReference>
<reference evidence="3 4" key="1">
    <citation type="submission" date="2017-09" db="EMBL/GenBank/DDBJ databases">
        <title>Depth-based differentiation of microbial function through sediment-hosted aquifers and enrichment of novel symbionts in the deep terrestrial subsurface.</title>
        <authorList>
            <person name="Probst A.J."/>
            <person name="Ladd B."/>
            <person name="Jarett J.K."/>
            <person name="Geller-Mcgrath D.E."/>
            <person name="Sieber C.M."/>
            <person name="Emerson J.B."/>
            <person name="Anantharaman K."/>
            <person name="Thomas B.C."/>
            <person name="Malmstrom R."/>
            <person name="Stieglmeier M."/>
            <person name="Klingl A."/>
            <person name="Woyke T."/>
            <person name="Ryan C.M."/>
            <person name="Banfield J.F."/>
        </authorList>
    </citation>
    <scope>NUCLEOTIDE SEQUENCE [LARGE SCALE GENOMIC DNA]</scope>
    <source>
        <strain evidence="3">CG10_big_fil_rev_8_21_14_0_10_45_14</strain>
    </source>
</reference>
<dbReference type="CDD" id="cd07557">
    <property type="entry name" value="trimeric_dUTPase"/>
    <property type="match status" value="1"/>
</dbReference>
<dbReference type="GO" id="GO:0015949">
    <property type="term" value="P:nucleobase-containing small molecule interconversion"/>
    <property type="evidence" value="ECO:0007669"/>
    <property type="project" value="TreeGrafter"/>
</dbReference>
<dbReference type="InterPro" id="IPR011962">
    <property type="entry name" value="dCTP_deaminase"/>
</dbReference>